<feature type="chain" id="PRO_5045532176" evidence="1">
    <location>
        <begin position="19"/>
        <end position="199"/>
    </location>
</feature>
<protein>
    <submittedName>
        <fullName evidence="2">Uncharacterized protein</fullName>
    </submittedName>
</protein>
<proteinExistence type="predicted"/>
<feature type="signal peptide" evidence="1">
    <location>
        <begin position="1"/>
        <end position="18"/>
    </location>
</feature>
<evidence type="ECO:0000256" key="1">
    <source>
        <dbReference type="SAM" id="SignalP"/>
    </source>
</evidence>
<evidence type="ECO:0000313" key="2">
    <source>
        <dbReference type="EMBL" id="MES1919845.1"/>
    </source>
</evidence>
<sequence length="199" mass="23691">MSKLIILIVLVFTLPSFSLQLRGELDCTVKMKSDLDYFTKNGKEITQNPFSLKNNDFVIAKCKENSTSIRIKYFLGSNLMLFCLENRFVFFYNKKRYLFDVFANPKNCYDPKNEDVSKLPKIKFRLLDRTDLLRAITHYYNDIQLYLEEDSSYRNNNPEYYDLDKTFSSTRYNDLNLEFEKLNEYLANSKLRHLFFGGL</sequence>
<accession>A0ABV2AJK4</accession>
<keyword evidence="1" id="KW-0732">Signal</keyword>
<keyword evidence="3" id="KW-1185">Reference proteome</keyword>
<dbReference type="Proteomes" id="UP001439008">
    <property type="component" value="Unassembled WGS sequence"/>
</dbReference>
<gene>
    <name evidence="2" type="ORF">MHBO_001601</name>
</gene>
<name>A0ABV2AJK4_9EUKA</name>
<evidence type="ECO:0000313" key="3">
    <source>
        <dbReference type="Proteomes" id="UP001439008"/>
    </source>
</evidence>
<organism evidence="2 3">
    <name type="scientific">Bonamia ostreae</name>
    <dbReference type="NCBI Taxonomy" id="126728"/>
    <lineage>
        <taxon>Eukaryota</taxon>
        <taxon>Sar</taxon>
        <taxon>Rhizaria</taxon>
        <taxon>Endomyxa</taxon>
        <taxon>Ascetosporea</taxon>
        <taxon>Haplosporida</taxon>
        <taxon>Bonamia</taxon>
    </lineage>
</organism>
<reference evidence="2 3" key="1">
    <citation type="journal article" date="2024" name="BMC Biol.">
        <title>Comparative genomics of Ascetosporea gives new insight into the evolutionary basis for animal parasitism in Rhizaria.</title>
        <authorList>
            <person name="Hiltunen Thoren M."/>
            <person name="Onut-Brannstrom I."/>
            <person name="Alfjorden A."/>
            <person name="Peckova H."/>
            <person name="Swords F."/>
            <person name="Hooper C."/>
            <person name="Holzer A.S."/>
            <person name="Bass D."/>
            <person name="Burki F."/>
        </authorList>
    </citation>
    <scope>NUCLEOTIDE SEQUENCE [LARGE SCALE GENOMIC DNA]</scope>
    <source>
        <strain evidence="2">20-A016</strain>
    </source>
</reference>
<comment type="caution">
    <text evidence="2">The sequence shown here is derived from an EMBL/GenBank/DDBJ whole genome shotgun (WGS) entry which is preliminary data.</text>
</comment>
<dbReference type="EMBL" id="JBDODL010000418">
    <property type="protein sequence ID" value="MES1919845.1"/>
    <property type="molecule type" value="Genomic_DNA"/>
</dbReference>